<accession>A0ACC2EID3</accession>
<keyword evidence="2" id="KW-1185">Reference proteome</keyword>
<dbReference type="Proteomes" id="UP001162992">
    <property type="component" value="Chromosome 2"/>
</dbReference>
<proteinExistence type="predicted"/>
<protein>
    <submittedName>
        <fullName evidence="1">Uncharacterized protein</fullName>
    </submittedName>
</protein>
<reference evidence="2" key="1">
    <citation type="journal article" date="2024" name="Proc. Natl. Acad. Sci. U.S.A.">
        <title>Extraordinary preservation of gene collinearity over three hundred million years revealed in homosporous lycophytes.</title>
        <authorList>
            <person name="Li C."/>
            <person name="Wickell D."/>
            <person name="Kuo L.Y."/>
            <person name="Chen X."/>
            <person name="Nie B."/>
            <person name="Liao X."/>
            <person name="Peng D."/>
            <person name="Ji J."/>
            <person name="Jenkins J."/>
            <person name="Williams M."/>
            <person name="Shu S."/>
            <person name="Plott C."/>
            <person name="Barry K."/>
            <person name="Rajasekar S."/>
            <person name="Grimwood J."/>
            <person name="Han X."/>
            <person name="Sun S."/>
            <person name="Hou Z."/>
            <person name="He W."/>
            <person name="Dai G."/>
            <person name="Sun C."/>
            <person name="Schmutz J."/>
            <person name="Leebens-Mack J.H."/>
            <person name="Li F.W."/>
            <person name="Wang L."/>
        </authorList>
    </citation>
    <scope>NUCLEOTIDE SEQUENCE [LARGE SCALE GENOMIC DNA]</scope>
    <source>
        <strain evidence="2">cv. PW_Plant_1</strain>
    </source>
</reference>
<sequence length="238" mass="26839">MALTVTDASHGSFYSDLYSALDLNESVARSSENPRVLSVLSSLLERVVVRNERYATANNYSLSPPRMTVFHGLRAPSISIGKYLERIFKYANCSPSCFVVAYAYINRFICQKPGISITYLNVHRLLITSVMVAAKFLDDAYYNNAYYAKVGGVTTEEMNCLELEFLFRLNFRLQVTVDVFESYCTYLEREVTSEGGYQIEKSLQLGCSLDGTSAQSQGQKQRVVLRCSYDHNHVTIAN</sequence>
<name>A0ACC2EID3_DIPCM</name>
<evidence type="ECO:0000313" key="2">
    <source>
        <dbReference type="Proteomes" id="UP001162992"/>
    </source>
</evidence>
<dbReference type="EMBL" id="CM055093">
    <property type="protein sequence ID" value="KAJ7566238.1"/>
    <property type="molecule type" value="Genomic_DNA"/>
</dbReference>
<evidence type="ECO:0000313" key="1">
    <source>
        <dbReference type="EMBL" id="KAJ7566238.1"/>
    </source>
</evidence>
<organism evidence="1 2">
    <name type="scientific">Diphasiastrum complanatum</name>
    <name type="common">Issler's clubmoss</name>
    <name type="synonym">Lycopodium complanatum</name>
    <dbReference type="NCBI Taxonomy" id="34168"/>
    <lineage>
        <taxon>Eukaryota</taxon>
        <taxon>Viridiplantae</taxon>
        <taxon>Streptophyta</taxon>
        <taxon>Embryophyta</taxon>
        <taxon>Tracheophyta</taxon>
        <taxon>Lycopodiopsida</taxon>
        <taxon>Lycopodiales</taxon>
        <taxon>Lycopodiaceae</taxon>
        <taxon>Lycopodioideae</taxon>
        <taxon>Diphasiastrum</taxon>
    </lineage>
</organism>
<comment type="caution">
    <text evidence="1">The sequence shown here is derived from an EMBL/GenBank/DDBJ whole genome shotgun (WGS) entry which is preliminary data.</text>
</comment>
<gene>
    <name evidence="1" type="ORF">O6H91_02G093500</name>
</gene>